<keyword evidence="2" id="KW-1185">Reference proteome</keyword>
<comment type="caution">
    <text evidence="1">The sequence shown here is derived from an EMBL/GenBank/DDBJ whole genome shotgun (WGS) entry which is preliminary data.</text>
</comment>
<gene>
    <name evidence="1" type="ORF">CRENBAI_010652</name>
</gene>
<organism evidence="1 2">
    <name type="scientific">Crenichthys baileyi</name>
    <name type="common">White River springfish</name>
    <dbReference type="NCBI Taxonomy" id="28760"/>
    <lineage>
        <taxon>Eukaryota</taxon>
        <taxon>Metazoa</taxon>
        <taxon>Chordata</taxon>
        <taxon>Craniata</taxon>
        <taxon>Vertebrata</taxon>
        <taxon>Euteleostomi</taxon>
        <taxon>Actinopterygii</taxon>
        <taxon>Neopterygii</taxon>
        <taxon>Teleostei</taxon>
        <taxon>Neoteleostei</taxon>
        <taxon>Acanthomorphata</taxon>
        <taxon>Ovalentaria</taxon>
        <taxon>Atherinomorphae</taxon>
        <taxon>Cyprinodontiformes</taxon>
        <taxon>Goodeidae</taxon>
        <taxon>Crenichthys</taxon>
    </lineage>
</organism>
<dbReference type="Proteomes" id="UP001311232">
    <property type="component" value="Unassembled WGS sequence"/>
</dbReference>
<dbReference type="AlphaFoldDB" id="A0AAV9RMG6"/>
<accession>A0AAV9RMG6</accession>
<sequence>MGRWGNCLAAVAFYYKWEEAFLSHRHQNRIRITSGQGDTVRTTSVYVRTNTPVRPSDVKWVGTLQVSCPAVLFQIQKAGDRVRHTYTGPADHRHLEGLSLCDSTRFLIDLSNNMVAN</sequence>
<protein>
    <submittedName>
        <fullName evidence="1">Uncharacterized protein</fullName>
    </submittedName>
</protein>
<evidence type="ECO:0000313" key="2">
    <source>
        <dbReference type="Proteomes" id="UP001311232"/>
    </source>
</evidence>
<reference evidence="1 2" key="1">
    <citation type="submission" date="2021-06" db="EMBL/GenBank/DDBJ databases">
        <authorList>
            <person name="Palmer J.M."/>
        </authorList>
    </citation>
    <scope>NUCLEOTIDE SEQUENCE [LARGE SCALE GENOMIC DNA]</scope>
    <source>
        <strain evidence="1 2">MEX-2019</strain>
        <tissue evidence="1">Muscle</tissue>
    </source>
</reference>
<dbReference type="EMBL" id="JAHHUM010001645">
    <property type="protein sequence ID" value="KAK5610153.1"/>
    <property type="molecule type" value="Genomic_DNA"/>
</dbReference>
<evidence type="ECO:0000313" key="1">
    <source>
        <dbReference type="EMBL" id="KAK5610153.1"/>
    </source>
</evidence>
<name>A0AAV9RMG6_9TELE</name>
<proteinExistence type="predicted"/>